<evidence type="ECO:0000256" key="2">
    <source>
        <dbReference type="ARBA" id="ARBA00006727"/>
    </source>
</evidence>
<dbReference type="AlphaFoldDB" id="A0A5C6PT52"/>
<feature type="transmembrane region" description="Helical" evidence="10">
    <location>
        <begin position="178"/>
        <end position="196"/>
    </location>
</feature>
<evidence type="ECO:0000256" key="5">
    <source>
        <dbReference type="ARBA" id="ARBA00022989"/>
    </source>
</evidence>
<keyword evidence="6 10" id="KW-0472">Membrane</keyword>
<proteinExistence type="inferred from homology"/>
<accession>A0A5C6PT52</accession>
<feature type="transmembrane region" description="Helical" evidence="10">
    <location>
        <begin position="148"/>
        <end position="171"/>
    </location>
</feature>
<keyword evidence="13" id="KW-1185">Reference proteome</keyword>
<gene>
    <name evidence="12" type="ORF">D4764_01G0018160</name>
</gene>
<feature type="transmembrane region" description="Helical" evidence="10">
    <location>
        <begin position="202"/>
        <end position="224"/>
    </location>
</feature>
<dbReference type="GO" id="GO:0016323">
    <property type="term" value="C:basolateral plasma membrane"/>
    <property type="evidence" value="ECO:0007669"/>
    <property type="project" value="UniProtKB-SubCell"/>
</dbReference>
<comment type="function">
    <text evidence="9">Functions as a transporter for creatine and as well for its precursor guanidinoacetate. Transport of creatine and GAA is independent of resting membrane potential and extracellular Na(+), Cl(-), or pH. Contributes to the process of creatine biosynthesis and distribution.</text>
</comment>
<evidence type="ECO:0000256" key="4">
    <source>
        <dbReference type="ARBA" id="ARBA00022692"/>
    </source>
</evidence>
<dbReference type="GO" id="GO:0022857">
    <property type="term" value="F:transmembrane transporter activity"/>
    <property type="evidence" value="ECO:0007669"/>
    <property type="project" value="InterPro"/>
</dbReference>
<reference evidence="12 13" key="1">
    <citation type="submission" date="2019-04" db="EMBL/GenBank/DDBJ databases">
        <title>Chromosome genome assembly for Takifugu flavidus.</title>
        <authorList>
            <person name="Xiao S."/>
        </authorList>
    </citation>
    <scope>NUCLEOTIDE SEQUENCE [LARGE SCALE GENOMIC DNA]</scope>
    <source>
        <strain evidence="12">HTHZ2018</strain>
        <tissue evidence="12">Muscle</tissue>
    </source>
</reference>
<organism evidence="12 13">
    <name type="scientific">Takifugu flavidus</name>
    <name type="common">sansaifugu</name>
    <dbReference type="NCBI Taxonomy" id="433684"/>
    <lineage>
        <taxon>Eukaryota</taxon>
        <taxon>Metazoa</taxon>
        <taxon>Chordata</taxon>
        <taxon>Craniata</taxon>
        <taxon>Vertebrata</taxon>
        <taxon>Euteleostomi</taxon>
        <taxon>Actinopterygii</taxon>
        <taxon>Neopterygii</taxon>
        <taxon>Teleostei</taxon>
        <taxon>Neoteleostei</taxon>
        <taxon>Acanthomorphata</taxon>
        <taxon>Eupercaria</taxon>
        <taxon>Tetraodontiformes</taxon>
        <taxon>Tetradontoidea</taxon>
        <taxon>Tetraodontidae</taxon>
        <taxon>Takifugu</taxon>
    </lineage>
</organism>
<sequence length="533" mass="58120">MVSISDQQMSGGAACVRTRPAQNDEEFVKCDFKEDENKCSAFVHRVAPQPQPSQQLTGSTPTTPKQPIYALTSWIKSRPPGPVDWHSLLETMVGGKQPQARTSHLDGGWGWVIVGCCFMVTVCTRAVTRCISIFFVEFQSHFEADYSATAWVHSLADCTTMLCAPFGSLIVNRWSGRVSVMLGGLLSSCGLLLSSFSNSLEFLYFSMGIMMGLGFALCYTPAIVMVGCYFRERTALAYGVGLSGSGIGTFVLAPLVQLLIDLYSWRGALLVLSAFVANLCVCGALLRPMEVLDFKEEEETAEEKMTGHMSSQDVDLALKPPKEAEDYSFLLLPDFLGLAVSFLLLSSGCSLPFIYLVPYALDNGLSQHNAAFLMSILGVVNIVGNVTFGWLTDRKCLKPYRLTCYIVSVMMEGLCCLFVPLLRSFLPLVPFAVLYGYFDGAYVALIPVVTSDLVGTRHLSSALGVVYFLHGIPYLISPPTGGWLVDITGSYTATFFLSGCAILASALTLAIIAGIRHCRHVRVAKEAKHRPLH</sequence>
<comment type="similarity">
    <text evidence="2">Belongs to the major facilitator superfamily. Monocarboxylate porter (TC 2.A.1.13) family.</text>
</comment>
<dbReference type="GO" id="GO:0015881">
    <property type="term" value="P:creatine transmembrane transport"/>
    <property type="evidence" value="ECO:0007669"/>
    <property type="project" value="TreeGrafter"/>
</dbReference>
<dbReference type="Pfam" id="PF07690">
    <property type="entry name" value="MFS_1"/>
    <property type="match status" value="1"/>
</dbReference>
<feature type="domain" description="Major facilitator superfamily (MFS) profile" evidence="11">
    <location>
        <begin position="110"/>
        <end position="516"/>
    </location>
</feature>
<evidence type="ECO:0000256" key="6">
    <source>
        <dbReference type="ARBA" id="ARBA00023136"/>
    </source>
</evidence>
<comment type="caution">
    <text evidence="12">The sequence shown here is derived from an EMBL/GenBank/DDBJ whole genome shotgun (WGS) entry which is preliminary data.</text>
</comment>
<feature type="transmembrane region" description="Helical" evidence="10">
    <location>
        <begin position="109"/>
        <end position="136"/>
    </location>
</feature>
<evidence type="ECO:0000256" key="10">
    <source>
        <dbReference type="SAM" id="Phobius"/>
    </source>
</evidence>
<dbReference type="EMBL" id="RHFK02000001">
    <property type="protein sequence ID" value="TWW82001.1"/>
    <property type="molecule type" value="Genomic_DNA"/>
</dbReference>
<evidence type="ECO:0000256" key="9">
    <source>
        <dbReference type="ARBA" id="ARBA00037605"/>
    </source>
</evidence>
<feature type="transmembrane region" description="Helical" evidence="10">
    <location>
        <begin position="458"/>
        <end position="476"/>
    </location>
</feature>
<keyword evidence="4 10" id="KW-0812">Transmembrane</keyword>
<dbReference type="Gene3D" id="1.20.1250.20">
    <property type="entry name" value="MFS general substrate transporter like domains"/>
    <property type="match status" value="1"/>
</dbReference>
<comment type="catalytic activity">
    <reaction evidence="7">
        <text>creatine(in) = creatine(out)</text>
        <dbReference type="Rhea" id="RHEA:73043"/>
        <dbReference type="ChEBI" id="CHEBI:57947"/>
    </reaction>
</comment>
<feature type="transmembrane region" description="Helical" evidence="10">
    <location>
        <begin position="335"/>
        <end position="358"/>
    </location>
</feature>
<dbReference type="InterPro" id="IPR036259">
    <property type="entry name" value="MFS_trans_sf"/>
</dbReference>
<comment type="catalytic activity">
    <reaction evidence="8">
        <text>guanidinoacetate(in) = guanidinoacetate(out)</text>
        <dbReference type="Rhea" id="RHEA:73047"/>
        <dbReference type="ChEBI" id="CHEBI:57742"/>
    </reaction>
</comment>
<dbReference type="InterPro" id="IPR050327">
    <property type="entry name" value="Proton-linked_MCT"/>
</dbReference>
<feature type="transmembrane region" description="Helical" evidence="10">
    <location>
        <begin position="266"/>
        <end position="286"/>
    </location>
</feature>
<feature type="transmembrane region" description="Helical" evidence="10">
    <location>
        <begin position="496"/>
        <end position="515"/>
    </location>
</feature>
<feature type="transmembrane region" description="Helical" evidence="10">
    <location>
        <begin position="428"/>
        <end position="446"/>
    </location>
</feature>
<dbReference type="SUPFAM" id="SSF103473">
    <property type="entry name" value="MFS general substrate transporter"/>
    <property type="match status" value="1"/>
</dbReference>
<feature type="transmembrane region" description="Helical" evidence="10">
    <location>
        <begin position="370"/>
        <end position="390"/>
    </location>
</feature>
<evidence type="ECO:0000259" key="11">
    <source>
        <dbReference type="PROSITE" id="PS50850"/>
    </source>
</evidence>
<dbReference type="InterPro" id="IPR020846">
    <property type="entry name" value="MFS_dom"/>
</dbReference>
<evidence type="ECO:0000313" key="12">
    <source>
        <dbReference type="EMBL" id="TWW82001.1"/>
    </source>
</evidence>
<dbReference type="PANTHER" id="PTHR11360">
    <property type="entry name" value="MONOCARBOXYLATE TRANSPORTER"/>
    <property type="match status" value="1"/>
</dbReference>
<keyword evidence="5 10" id="KW-1133">Transmembrane helix</keyword>
<protein>
    <submittedName>
        <fullName evidence="12">Monocarboxylate transporter 12-B</fullName>
    </submittedName>
</protein>
<evidence type="ECO:0000256" key="3">
    <source>
        <dbReference type="ARBA" id="ARBA00022475"/>
    </source>
</evidence>
<feature type="transmembrane region" description="Helical" evidence="10">
    <location>
        <begin position="402"/>
        <end position="422"/>
    </location>
</feature>
<comment type="subcellular location">
    <subcellularLocation>
        <location evidence="1">Basolateral cell membrane</location>
        <topology evidence="1">Multi-pass membrane protein</topology>
    </subcellularLocation>
</comment>
<dbReference type="Proteomes" id="UP000324091">
    <property type="component" value="Chromosome 1"/>
</dbReference>
<dbReference type="PANTHER" id="PTHR11360:SF318">
    <property type="entry name" value="MONOCARBOXYLATE TRANSPORTER 12"/>
    <property type="match status" value="1"/>
</dbReference>
<keyword evidence="3" id="KW-1003">Cell membrane</keyword>
<evidence type="ECO:0000256" key="1">
    <source>
        <dbReference type="ARBA" id="ARBA00004554"/>
    </source>
</evidence>
<evidence type="ECO:0000313" key="13">
    <source>
        <dbReference type="Proteomes" id="UP000324091"/>
    </source>
</evidence>
<dbReference type="InterPro" id="IPR011701">
    <property type="entry name" value="MFS"/>
</dbReference>
<name>A0A5C6PT52_9TELE</name>
<evidence type="ECO:0000256" key="7">
    <source>
        <dbReference type="ARBA" id="ARBA00036521"/>
    </source>
</evidence>
<evidence type="ECO:0000256" key="8">
    <source>
        <dbReference type="ARBA" id="ARBA00036771"/>
    </source>
</evidence>
<feature type="transmembrane region" description="Helical" evidence="10">
    <location>
        <begin position="236"/>
        <end position="260"/>
    </location>
</feature>
<dbReference type="PROSITE" id="PS50850">
    <property type="entry name" value="MFS"/>
    <property type="match status" value="1"/>
</dbReference>